<feature type="domain" description="PPIase cyclophilin-type" evidence="5">
    <location>
        <begin position="47"/>
        <end position="218"/>
    </location>
</feature>
<evidence type="ECO:0000256" key="4">
    <source>
        <dbReference type="SAM" id="SignalP"/>
    </source>
</evidence>
<evidence type="ECO:0000256" key="2">
    <source>
        <dbReference type="SAM" id="MobiDB-lite"/>
    </source>
</evidence>
<dbReference type="PANTHER" id="PTHR11071:SF568">
    <property type="entry name" value="PEPTIDYL-PROLYL CIS-TRANS ISOMERASE CPR4-RELATED"/>
    <property type="match status" value="1"/>
</dbReference>
<dbReference type="GO" id="GO:0000324">
    <property type="term" value="C:fungal-type vacuole"/>
    <property type="evidence" value="ECO:0007669"/>
    <property type="project" value="TreeGrafter"/>
</dbReference>
<feature type="compositionally biased region" description="Basic and acidic residues" evidence="2">
    <location>
        <begin position="257"/>
        <end position="278"/>
    </location>
</feature>
<evidence type="ECO:0000313" key="7">
    <source>
        <dbReference type="Proteomes" id="UP000644660"/>
    </source>
</evidence>
<evidence type="ECO:0000256" key="3">
    <source>
        <dbReference type="SAM" id="Phobius"/>
    </source>
</evidence>
<keyword evidence="7" id="KW-1185">Reference proteome</keyword>
<dbReference type="SUPFAM" id="SSF50891">
    <property type="entry name" value="Cyclophilin-like"/>
    <property type="match status" value="1"/>
</dbReference>
<feature type="region of interest" description="Disordered" evidence="2">
    <location>
        <begin position="251"/>
        <end position="278"/>
    </location>
</feature>
<evidence type="ECO:0000313" key="6">
    <source>
        <dbReference type="EMBL" id="CAB4255413.1"/>
    </source>
</evidence>
<feature type="transmembrane region" description="Helical" evidence="3">
    <location>
        <begin position="286"/>
        <end position="303"/>
    </location>
</feature>
<feature type="signal peptide" evidence="4">
    <location>
        <begin position="1"/>
        <end position="19"/>
    </location>
</feature>
<dbReference type="OrthoDB" id="193499at2759"/>
<dbReference type="GeneID" id="64858456"/>
<dbReference type="InterPro" id="IPR029000">
    <property type="entry name" value="Cyclophilin-like_dom_sf"/>
</dbReference>
<keyword evidence="4" id="KW-0732">Signal</keyword>
<proteinExistence type="predicted"/>
<reference evidence="6 7" key="1">
    <citation type="submission" date="2020-05" db="EMBL/GenBank/DDBJ databases">
        <authorList>
            <person name="Casaregola S."/>
            <person name="Devillers H."/>
            <person name="Grondin C."/>
        </authorList>
    </citation>
    <scope>NUCLEOTIDE SEQUENCE [LARGE SCALE GENOMIC DNA]</scope>
    <source>
        <strain evidence="6 7">CLIB 1767</strain>
    </source>
</reference>
<dbReference type="Proteomes" id="UP000644660">
    <property type="component" value="Unassembled WGS sequence"/>
</dbReference>
<keyword evidence="3" id="KW-1133">Transmembrane helix</keyword>
<dbReference type="PROSITE" id="PS50072">
    <property type="entry name" value="CSA_PPIASE_2"/>
    <property type="match status" value="1"/>
</dbReference>
<keyword evidence="3" id="KW-0472">Membrane</keyword>
<dbReference type="Pfam" id="PF00160">
    <property type="entry name" value="Pro_isomerase"/>
    <property type="match status" value="1"/>
</dbReference>
<evidence type="ECO:0000259" key="5">
    <source>
        <dbReference type="PROSITE" id="PS50072"/>
    </source>
</evidence>
<keyword evidence="3" id="KW-0812">Transmembrane</keyword>
<name>A0A8H2ZI21_9SACH</name>
<accession>A0A8H2ZI21</accession>
<organism evidence="6 7">
    <name type="scientific">Maudiozyma barnettii</name>
    <dbReference type="NCBI Taxonomy" id="61262"/>
    <lineage>
        <taxon>Eukaryota</taxon>
        <taxon>Fungi</taxon>
        <taxon>Dikarya</taxon>
        <taxon>Ascomycota</taxon>
        <taxon>Saccharomycotina</taxon>
        <taxon>Saccharomycetes</taxon>
        <taxon>Saccharomycetales</taxon>
        <taxon>Saccharomycetaceae</taxon>
        <taxon>Maudiozyma</taxon>
    </lineage>
</organism>
<comment type="caution">
    <text evidence="6">The sequence shown here is derived from an EMBL/GenBank/DDBJ whole genome shotgun (WGS) entry which is preliminary data.</text>
</comment>
<comment type="catalytic activity">
    <reaction evidence="1">
        <text>[protein]-peptidylproline (omega=180) = [protein]-peptidylproline (omega=0)</text>
        <dbReference type="Rhea" id="RHEA:16237"/>
        <dbReference type="Rhea" id="RHEA-COMP:10747"/>
        <dbReference type="Rhea" id="RHEA-COMP:10748"/>
        <dbReference type="ChEBI" id="CHEBI:83833"/>
        <dbReference type="ChEBI" id="CHEBI:83834"/>
        <dbReference type="EC" id="5.2.1.8"/>
    </reaction>
</comment>
<evidence type="ECO:0000256" key="1">
    <source>
        <dbReference type="ARBA" id="ARBA00000971"/>
    </source>
</evidence>
<dbReference type="PRINTS" id="PR00153">
    <property type="entry name" value="CSAPPISMRASE"/>
</dbReference>
<dbReference type="GO" id="GO:0005783">
    <property type="term" value="C:endoplasmic reticulum"/>
    <property type="evidence" value="ECO:0007669"/>
    <property type="project" value="TreeGrafter"/>
</dbReference>
<gene>
    <name evidence="6" type="ORF">KABA2_06S04840</name>
</gene>
<dbReference type="RefSeq" id="XP_041407257.1">
    <property type="nucleotide sequence ID" value="XM_041551323.1"/>
</dbReference>
<dbReference type="Gene3D" id="2.40.100.10">
    <property type="entry name" value="Cyclophilin-like"/>
    <property type="match status" value="1"/>
</dbReference>
<dbReference type="GO" id="GO:0016018">
    <property type="term" value="F:cyclosporin A binding"/>
    <property type="evidence" value="ECO:0007669"/>
    <property type="project" value="TreeGrafter"/>
</dbReference>
<dbReference type="PANTHER" id="PTHR11071">
    <property type="entry name" value="PEPTIDYL-PROLYL CIS-TRANS ISOMERASE"/>
    <property type="match status" value="1"/>
</dbReference>
<dbReference type="EMBL" id="CAEFZW010000006">
    <property type="protein sequence ID" value="CAB4255413.1"/>
    <property type="molecule type" value="Genomic_DNA"/>
</dbReference>
<feature type="chain" id="PRO_5034884174" evidence="4">
    <location>
        <begin position="20"/>
        <end position="330"/>
    </location>
</feature>
<dbReference type="AlphaFoldDB" id="A0A8H2ZI21"/>
<protein>
    <submittedName>
        <fullName evidence="6">Similar to Saccharomyces cerevisiae YCR069W CPR4 Peptidyl-prolyl cis- trans isomerase (Cyclophilin), catalyzes the cis-trans isomerization of peptide bonds N-terminal to proline residues</fullName>
    </submittedName>
</protein>
<sequence>MLLLEAIIYLALVCRTVLTAPSYIDVQDKLYAPDPPATHHILMGIKYYDEEAKKEKVGEVIIDLYGTVVPKTVDNFAIIGKGLRVLTGSSNEEGSTLVTYKKTLFTKLIKDDIISGGEVLPGITPFSIYGFKYEDENFFLKHDRPGRVSLVNDGEPDTNDSRFSISLNIDGSPERDGHNVVFGQVIFGYDNLEKIQMSQVSGASSRPEHDITISYIVVDELKIADLTKAHNEYMDNLVKFEDGDKTVGVKLGPTRSQLKDGKKKKDEEKEERRKLHDMKLEQNNNPIMKVSIGFVLLLVLYLVSKKRKFLFSKSSANVNNLDNVVSMRND</sequence>
<dbReference type="InterPro" id="IPR002130">
    <property type="entry name" value="Cyclophilin-type_PPIase_dom"/>
</dbReference>
<keyword evidence="6" id="KW-0413">Isomerase</keyword>
<dbReference type="GO" id="GO:0003755">
    <property type="term" value="F:peptidyl-prolyl cis-trans isomerase activity"/>
    <property type="evidence" value="ECO:0007669"/>
    <property type="project" value="UniProtKB-EC"/>
</dbReference>
<dbReference type="GO" id="GO:0006457">
    <property type="term" value="P:protein folding"/>
    <property type="evidence" value="ECO:0007669"/>
    <property type="project" value="TreeGrafter"/>
</dbReference>